<dbReference type="Proteomes" id="UP000518887">
    <property type="component" value="Unassembled WGS sequence"/>
</dbReference>
<evidence type="ECO:0000313" key="1">
    <source>
        <dbReference type="EMBL" id="MBB5227070.1"/>
    </source>
</evidence>
<proteinExistence type="predicted"/>
<dbReference type="EMBL" id="JACHFQ010000008">
    <property type="protein sequence ID" value="MBB5227070.1"/>
    <property type="molecule type" value="Genomic_DNA"/>
</dbReference>
<comment type="caution">
    <text evidence="1">The sequence shown here is derived from an EMBL/GenBank/DDBJ whole genome shotgun (WGS) entry which is preliminary data.</text>
</comment>
<protein>
    <submittedName>
        <fullName evidence="1">Uncharacterized protein</fullName>
    </submittedName>
</protein>
<reference evidence="1 2" key="1">
    <citation type="submission" date="2020-08" db="EMBL/GenBank/DDBJ databases">
        <title>Genomic Encyclopedia of Type Strains, Phase IV (KMG-IV): sequencing the most valuable type-strain genomes for metagenomic binning, comparative biology and taxonomic classification.</title>
        <authorList>
            <person name="Goeker M."/>
        </authorList>
    </citation>
    <scope>NUCLEOTIDE SEQUENCE [LARGE SCALE GENOMIC DNA]</scope>
    <source>
        <strain evidence="1 2">DSM 103462</strain>
    </source>
</reference>
<keyword evidence="2" id="KW-1185">Reference proteome</keyword>
<dbReference type="AlphaFoldDB" id="A0A7W8GAW9"/>
<accession>A0A7W8GAW9</accession>
<organism evidence="1 2">
    <name type="scientific">Treponema ruminis</name>
    <dbReference type="NCBI Taxonomy" id="744515"/>
    <lineage>
        <taxon>Bacteria</taxon>
        <taxon>Pseudomonadati</taxon>
        <taxon>Spirochaetota</taxon>
        <taxon>Spirochaetia</taxon>
        <taxon>Spirochaetales</taxon>
        <taxon>Treponemataceae</taxon>
        <taxon>Treponema</taxon>
    </lineage>
</organism>
<gene>
    <name evidence="1" type="ORF">HNP76_002466</name>
</gene>
<dbReference type="RefSeq" id="WP_184660950.1">
    <property type="nucleotide sequence ID" value="NZ_JACHFQ010000008.1"/>
</dbReference>
<evidence type="ECO:0000313" key="2">
    <source>
        <dbReference type="Proteomes" id="UP000518887"/>
    </source>
</evidence>
<sequence length="63" mass="7429">MENKTERTLYKIRYIGDACDYFERDKIYLCVGEIIDGPQKGSIFVINEYGVDHLYASKDFERV</sequence>
<name>A0A7W8GAW9_9SPIR</name>